<gene>
    <name evidence="1" type="ORF">GCM10007853_26000</name>
</gene>
<keyword evidence="2" id="KW-1185">Reference proteome</keyword>
<dbReference type="Gene3D" id="3.20.20.370">
    <property type="entry name" value="Glycoside hydrolase/deacetylase"/>
    <property type="match status" value="1"/>
</dbReference>
<reference evidence="1" key="1">
    <citation type="journal article" date="2014" name="Int. J. Syst. Evol. Microbiol.">
        <title>Complete genome of a new Firmicutes species belonging to the dominant human colonic microbiota ('Ruminococcus bicirculans') reveals two chromosomes and a selective capacity to utilize plant glucans.</title>
        <authorList>
            <consortium name="NISC Comparative Sequencing Program"/>
            <person name="Wegmann U."/>
            <person name="Louis P."/>
            <person name="Goesmann A."/>
            <person name="Henrissat B."/>
            <person name="Duncan S.H."/>
            <person name="Flint H.J."/>
        </authorList>
    </citation>
    <scope>NUCLEOTIDE SEQUENCE</scope>
    <source>
        <strain evidence="1">NBRC 108219</strain>
    </source>
</reference>
<dbReference type="Pfam" id="PF22537">
    <property type="entry name" value="WbmS-like"/>
    <property type="match status" value="1"/>
</dbReference>
<organism evidence="1 2">
    <name type="scientific">Algimonas ampicilliniresistens</name>
    <dbReference type="NCBI Taxonomy" id="1298735"/>
    <lineage>
        <taxon>Bacteria</taxon>
        <taxon>Pseudomonadati</taxon>
        <taxon>Pseudomonadota</taxon>
        <taxon>Alphaproteobacteria</taxon>
        <taxon>Maricaulales</taxon>
        <taxon>Robiginitomaculaceae</taxon>
        <taxon>Algimonas</taxon>
    </lineage>
</organism>
<proteinExistence type="predicted"/>
<dbReference type="InterPro" id="IPR054492">
    <property type="entry name" value="WbmS-like"/>
</dbReference>
<evidence type="ECO:0000313" key="2">
    <source>
        <dbReference type="Proteomes" id="UP001161391"/>
    </source>
</evidence>
<sequence length="240" mass="27452">MICLSFDTDHMNADGMRRFLDTVELPGRGTFFLWQPFPDFDWGIHEAAPHPHFEDVRDPVGHFTDYFMELDMAVGSDTAPVGLRTHSCVTSHMISLAAAQVGCRYTSMTTRLGESGIKPYREPWGVWEMPIYYMDNMDFCTATNWPRSGHTPFDETLLDRAVQDDALYIFDFHPLHIALNSPDFEHYQSVKEHVAMGRGNPFDHAHPGYGTRTFYETLLTKMKAQGLESERLDILTPPKV</sequence>
<dbReference type="RefSeq" id="WP_284391498.1">
    <property type="nucleotide sequence ID" value="NZ_BSNK01000002.1"/>
</dbReference>
<protein>
    <submittedName>
        <fullName evidence="1">Uncharacterized protein</fullName>
    </submittedName>
</protein>
<evidence type="ECO:0000313" key="1">
    <source>
        <dbReference type="EMBL" id="GLQ24726.1"/>
    </source>
</evidence>
<accession>A0ABQ5VDS2</accession>
<comment type="caution">
    <text evidence="1">The sequence shown here is derived from an EMBL/GenBank/DDBJ whole genome shotgun (WGS) entry which is preliminary data.</text>
</comment>
<name>A0ABQ5VDS2_9PROT</name>
<dbReference type="Proteomes" id="UP001161391">
    <property type="component" value="Unassembled WGS sequence"/>
</dbReference>
<reference evidence="1" key="2">
    <citation type="submission" date="2023-01" db="EMBL/GenBank/DDBJ databases">
        <title>Draft genome sequence of Algimonas ampicilliniresistens strain NBRC 108219.</title>
        <authorList>
            <person name="Sun Q."/>
            <person name="Mori K."/>
        </authorList>
    </citation>
    <scope>NUCLEOTIDE SEQUENCE</scope>
    <source>
        <strain evidence="1">NBRC 108219</strain>
    </source>
</reference>
<dbReference type="EMBL" id="BSNK01000002">
    <property type="protein sequence ID" value="GLQ24726.1"/>
    <property type="molecule type" value="Genomic_DNA"/>
</dbReference>